<feature type="transmembrane region" description="Helical" evidence="6">
    <location>
        <begin position="323"/>
        <end position="348"/>
    </location>
</feature>
<evidence type="ECO:0000313" key="8">
    <source>
        <dbReference type="Proteomes" id="UP000278962"/>
    </source>
</evidence>
<evidence type="ECO:0000256" key="5">
    <source>
        <dbReference type="ARBA" id="ARBA00023136"/>
    </source>
</evidence>
<gene>
    <name evidence="7" type="ORF">C8N24_0924</name>
</gene>
<proteinExistence type="predicted"/>
<dbReference type="InterPro" id="IPR011701">
    <property type="entry name" value="MFS"/>
</dbReference>
<dbReference type="GO" id="GO:0022857">
    <property type="term" value="F:transmembrane transporter activity"/>
    <property type="evidence" value="ECO:0007669"/>
    <property type="project" value="InterPro"/>
</dbReference>
<evidence type="ECO:0000256" key="6">
    <source>
        <dbReference type="SAM" id="Phobius"/>
    </source>
</evidence>
<organism evidence="7 8">
    <name type="scientific">Solirubrobacter pauli</name>
    <dbReference type="NCBI Taxonomy" id="166793"/>
    <lineage>
        <taxon>Bacteria</taxon>
        <taxon>Bacillati</taxon>
        <taxon>Actinomycetota</taxon>
        <taxon>Thermoleophilia</taxon>
        <taxon>Solirubrobacterales</taxon>
        <taxon>Solirubrobacteraceae</taxon>
        <taxon>Solirubrobacter</taxon>
    </lineage>
</organism>
<dbReference type="AlphaFoldDB" id="A0A660L7S6"/>
<evidence type="ECO:0000313" key="7">
    <source>
        <dbReference type="EMBL" id="RKQ91107.1"/>
    </source>
</evidence>
<accession>A0A660L7S6</accession>
<keyword evidence="8" id="KW-1185">Reference proteome</keyword>
<keyword evidence="4 6" id="KW-1133">Transmembrane helix</keyword>
<dbReference type="OrthoDB" id="10020548at2"/>
<feature type="transmembrane region" description="Helical" evidence="6">
    <location>
        <begin position="289"/>
        <end position="311"/>
    </location>
</feature>
<feature type="transmembrane region" description="Helical" evidence="6">
    <location>
        <begin position="354"/>
        <end position="372"/>
    </location>
</feature>
<evidence type="ECO:0000256" key="2">
    <source>
        <dbReference type="ARBA" id="ARBA00022475"/>
    </source>
</evidence>
<dbReference type="SUPFAM" id="SSF103473">
    <property type="entry name" value="MFS general substrate transporter"/>
    <property type="match status" value="1"/>
</dbReference>
<sequence length="385" mass="38418">MRLRDALATPDLRRLQAAWAAAAVGGWAFMVALAVHAYGEGGAAAVGLAALVRMVPAGLAAPLLGRVTDRGSRRDVLLASALVRAVLLLALAAAAAVHAFPAVLVLGALFTVAQAAHKPAQAALIPSLTTRPEAANAFWSTIDNAAFILGALAGGLLVATTGAPVAFAAAACTFALAAALLANIKRDRPSSATDVAPFALDRRARVLVAVLSVSTLVEGMVDVLVVVTALEVVGVGEAGVGWLNGAWGIGGVLGGVLALRVSTKALPLGTVLVGAPLLALAALPAPVAALVALTTLGVGYSLVETSGITLIQRLTHDGVRARAFALLESTYWLTTGAGAMLAPLVIALTSPRGALVVAGAALPLAALLTRLVPLRVATAARPAAA</sequence>
<protein>
    <submittedName>
        <fullName evidence="7">Putative MFS family arabinose efflux permease</fullName>
    </submittedName>
</protein>
<comment type="subcellular location">
    <subcellularLocation>
        <location evidence="1">Cell membrane</location>
        <topology evidence="1">Multi-pass membrane protein</topology>
    </subcellularLocation>
</comment>
<dbReference type="PANTHER" id="PTHR23513">
    <property type="entry name" value="INTEGRAL MEMBRANE EFFLUX PROTEIN-RELATED"/>
    <property type="match status" value="1"/>
</dbReference>
<feature type="transmembrane region" description="Helical" evidence="6">
    <location>
        <begin position="44"/>
        <end position="64"/>
    </location>
</feature>
<reference evidence="7 8" key="1">
    <citation type="submission" date="2018-10" db="EMBL/GenBank/DDBJ databases">
        <title>Genomic Encyclopedia of Archaeal and Bacterial Type Strains, Phase II (KMG-II): from individual species to whole genera.</title>
        <authorList>
            <person name="Goeker M."/>
        </authorList>
    </citation>
    <scope>NUCLEOTIDE SEQUENCE [LARGE SCALE GENOMIC DNA]</scope>
    <source>
        <strain evidence="7 8">DSM 14954</strain>
    </source>
</reference>
<feature type="transmembrane region" description="Helical" evidence="6">
    <location>
        <begin position="242"/>
        <end position="259"/>
    </location>
</feature>
<dbReference type="RefSeq" id="WP_121248432.1">
    <property type="nucleotide sequence ID" value="NZ_RBIL01000001.1"/>
</dbReference>
<evidence type="ECO:0000256" key="4">
    <source>
        <dbReference type="ARBA" id="ARBA00022989"/>
    </source>
</evidence>
<dbReference type="Pfam" id="PF07690">
    <property type="entry name" value="MFS_1"/>
    <property type="match status" value="1"/>
</dbReference>
<dbReference type="GO" id="GO:0005886">
    <property type="term" value="C:plasma membrane"/>
    <property type="evidence" value="ECO:0007669"/>
    <property type="project" value="UniProtKB-SubCell"/>
</dbReference>
<feature type="transmembrane region" description="Helical" evidence="6">
    <location>
        <begin position="165"/>
        <end position="184"/>
    </location>
</feature>
<feature type="transmembrane region" description="Helical" evidence="6">
    <location>
        <begin position="205"/>
        <end position="230"/>
    </location>
</feature>
<keyword evidence="2" id="KW-1003">Cell membrane</keyword>
<dbReference type="Gene3D" id="1.20.1250.20">
    <property type="entry name" value="MFS general substrate transporter like domains"/>
    <property type="match status" value="2"/>
</dbReference>
<dbReference type="EMBL" id="RBIL01000001">
    <property type="protein sequence ID" value="RKQ91107.1"/>
    <property type="molecule type" value="Genomic_DNA"/>
</dbReference>
<feature type="transmembrane region" description="Helical" evidence="6">
    <location>
        <begin position="20"/>
        <end position="38"/>
    </location>
</feature>
<comment type="caution">
    <text evidence="7">The sequence shown here is derived from an EMBL/GenBank/DDBJ whole genome shotgun (WGS) entry which is preliminary data.</text>
</comment>
<dbReference type="PANTHER" id="PTHR23513:SF6">
    <property type="entry name" value="MAJOR FACILITATOR SUPERFAMILY ASSOCIATED DOMAIN-CONTAINING PROTEIN"/>
    <property type="match status" value="1"/>
</dbReference>
<feature type="transmembrane region" description="Helical" evidence="6">
    <location>
        <begin position="266"/>
        <end position="283"/>
    </location>
</feature>
<keyword evidence="3 6" id="KW-0812">Transmembrane</keyword>
<name>A0A660L7S6_9ACTN</name>
<dbReference type="InterPro" id="IPR036259">
    <property type="entry name" value="MFS_trans_sf"/>
</dbReference>
<keyword evidence="5 6" id="KW-0472">Membrane</keyword>
<evidence type="ECO:0000256" key="1">
    <source>
        <dbReference type="ARBA" id="ARBA00004651"/>
    </source>
</evidence>
<dbReference type="Proteomes" id="UP000278962">
    <property type="component" value="Unassembled WGS sequence"/>
</dbReference>
<evidence type="ECO:0000256" key="3">
    <source>
        <dbReference type="ARBA" id="ARBA00022692"/>
    </source>
</evidence>